<feature type="compositionally biased region" description="Basic residues" evidence="9">
    <location>
        <begin position="607"/>
        <end position="618"/>
    </location>
</feature>
<keyword evidence="4" id="KW-0378">Hydrolase</keyword>
<feature type="domain" description="SAM" evidence="10">
    <location>
        <begin position="11"/>
        <end position="90"/>
    </location>
</feature>
<dbReference type="CDD" id="cd18007">
    <property type="entry name" value="DEXHc_ATRX-like"/>
    <property type="match status" value="1"/>
</dbReference>
<keyword evidence="6" id="KW-0067">ATP-binding</keyword>
<keyword evidence="8" id="KW-0539">Nucleus</keyword>
<feature type="region of interest" description="Disordered" evidence="9">
    <location>
        <begin position="1300"/>
        <end position="1323"/>
    </location>
</feature>
<feature type="compositionally biased region" description="Basic and acidic residues" evidence="9">
    <location>
        <begin position="510"/>
        <end position="521"/>
    </location>
</feature>
<dbReference type="GO" id="GO:0004386">
    <property type="term" value="F:helicase activity"/>
    <property type="evidence" value="ECO:0007669"/>
    <property type="project" value="UniProtKB-KW"/>
</dbReference>
<dbReference type="Pfam" id="PF00176">
    <property type="entry name" value="SNF2-rel_dom"/>
    <property type="match status" value="1"/>
</dbReference>
<dbReference type="VEuPathDB" id="FungiDB:SI65_03157"/>
<feature type="compositionally biased region" description="Basic and acidic residues" evidence="9">
    <location>
        <begin position="99"/>
        <end position="110"/>
    </location>
</feature>
<dbReference type="GO" id="GO:0005524">
    <property type="term" value="F:ATP binding"/>
    <property type="evidence" value="ECO:0007669"/>
    <property type="project" value="UniProtKB-KW"/>
</dbReference>
<feature type="region of interest" description="Disordered" evidence="9">
    <location>
        <begin position="95"/>
        <end position="180"/>
    </location>
</feature>
<comment type="subcellular location">
    <subcellularLocation>
        <location evidence="1">Nucleus</location>
    </subcellularLocation>
</comment>
<protein>
    <recommendedName>
        <fullName evidence="15">SNF2 family helicase/ATPase</fullName>
    </recommendedName>
</protein>
<dbReference type="GO" id="GO:0005634">
    <property type="term" value="C:nucleus"/>
    <property type="evidence" value="ECO:0007669"/>
    <property type="project" value="UniProtKB-SubCell"/>
</dbReference>
<evidence type="ECO:0000259" key="11">
    <source>
        <dbReference type="PROSITE" id="PS51192"/>
    </source>
</evidence>
<evidence type="ECO:0000256" key="2">
    <source>
        <dbReference type="ARBA" id="ARBA00007025"/>
    </source>
</evidence>
<feature type="domain" description="Helicase ATP-binding" evidence="11">
    <location>
        <begin position="951"/>
        <end position="1175"/>
    </location>
</feature>
<dbReference type="InterPro" id="IPR001660">
    <property type="entry name" value="SAM"/>
</dbReference>
<feature type="compositionally biased region" description="Acidic residues" evidence="9">
    <location>
        <begin position="530"/>
        <end position="539"/>
    </location>
</feature>
<feature type="domain" description="Helicase C-terminal" evidence="12">
    <location>
        <begin position="1351"/>
        <end position="1509"/>
    </location>
</feature>
<dbReference type="PANTHER" id="PTHR45797">
    <property type="entry name" value="RAD54-LIKE"/>
    <property type="match status" value="1"/>
</dbReference>
<gene>
    <name evidence="13" type="ORF">SI65_03157</name>
</gene>
<evidence type="ECO:0000256" key="3">
    <source>
        <dbReference type="ARBA" id="ARBA00022741"/>
    </source>
</evidence>
<dbReference type="PANTHER" id="PTHR45797:SF1">
    <property type="entry name" value="HELICASE ARIP4"/>
    <property type="match status" value="1"/>
</dbReference>
<dbReference type="PROSITE" id="PS51192">
    <property type="entry name" value="HELICASE_ATP_BIND_1"/>
    <property type="match status" value="1"/>
</dbReference>
<feature type="compositionally biased region" description="Basic and acidic residues" evidence="9">
    <location>
        <begin position="152"/>
        <end position="180"/>
    </location>
</feature>
<dbReference type="PROSITE" id="PS51194">
    <property type="entry name" value="HELICASE_CTER"/>
    <property type="match status" value="1"/>
</dbReference>
<comment type="similarity">
    <text evidence="2">Belongs to the SNF2/RAD54 helicase family.</text>
</comment>
<dbReference type="Pfam" id="PF00271">
    <property type="entry name" value="Helicase_C"/>
    <property type="match status" value="1"/>
</dbReference>
<dbReference type="InterPro" id="IPR001650">
    <property type="entry name" value="Helicase_C-like"/>
</dbReference>
<evidence type="ECO:0000313" key="13">
    <source>
        <dbReference type="EMBL" id="ODM22311.1"/>
    </source>
</evidence>
<feature type="region of interest" description="Disordered" evidence="9">
    <location>
        <begin position="510"/>
        <end position="645"/>
    </location>
</feature>
<feature type="compositionally biased region" description="Low complexity" evidence="9">
    <location>
        <begin position="1685"/>
        <end position="1705"/>
    </location>
</feature>
<dbReference type="Gene3D" id="3.40.50.300">
    <property type="entry name" value="P-loop containing nucleotide triphosphate hydrolases"/>
    <property type="match status" value="1"/>
</dbReference>
<keyword evidence="5" id="KW-0347">Helicase</keyword>
<evidence type="ECO:0000256" key="5">
    <source>
        <dbReference type="ARBA" id="ARBA00022806"/>
    </source>
</evidence>
<dbReference type="SMART" id="SM00490">
    <property type="entry name" value="HELICc"/>
    <property type="match status" value="1"/>
</dbReference>
<evidence type="ECO:0000259" key="10">
    <source>
        <dbReference type="PROSITE" id="PS50105"/>
    </source>
</evidence>
<dbReference type="Proteomes" id="UP000094569">
    <property type="component" value="Unassembled WGS sequence"/>
</dbReference>
<evidence type="ECO:0000313" key="14">
    <source>
        <dbReference type="Proteomes" id="UP000094569"/>
    </source>
</evidence>
<accession>A0A1E3BND9</accession>
<dbReference type="GO" id="GO:0003677">
    <property type="term" value="F:DNA binding"/>
    <property type="evidence" value="ECO:0007669"/>
    <property type="project" value="UniProtKB-KW"/>
</dbReference>
<reference evidence="13 14" key="1">
    <citation type="journal article" date="2016" name="BMC Genomics">
        <title>Comparative genomic and transcriptomic analyses of the Fuzhuan brick tea-fermentation fungus Aspergillus cristatus.</title>
        <authorList>
            <person name="Ge Y."/>
            <person name="Wang Y."/>
            <person name="Liu Y."/>
            <person name="Tan Y."/>
            <person name="Ren X."/>
            <person name="Zhang X."/>
            <person name="Hyde K.D."/>
            <person name="Liu Y."/>
            <person name="Liu Z."/>
        </authorList>
    </citation>
    <scope>NUCLEOTIDE SEQUENCE [LARGE SCALE GENOMIC DNA]</scope>
    <source>
        <strain evidence="13 14">GZAAS20.1005</strain>
    </source>
</reference>
<comment type="caution">
    <text evidence="13">The sequence shown here is derived from an EMBL/GenBank/DDBJ whole genome shotgun (WGS) entry which is preliminary data.</text>
</comment>
<organism evidence="13 14">
    <name type="scientific">Aspergillus cristatus</name>
    <name type="common">Chinese Fuzhuan brick tea-fermentation fungus</name>
    <name type="synonym">Eurotium cristatum</name>
    <dbReference type="NCBI Taxonomy" id="573508"/>
    <lineage>
        <taxon>Eukaryota</taxon>
        <taxon>Fungi</taxon>
        <taxon>Dikarya</taxon>
        <taxon>Ascomycota</taxon>
        <taxon>Pezizomycotina</taxon>
        <taxon>Eurotiomycetes</taxon>
        <taxon>Eurotiomycetidae</taxon>
        <taxon>Eurotiales</taxon>
        <taxon>Aspergillaceae</taxon>
        <taxon>Aspergillus</taxon>
        <taxon>Aspergillus subgen. Aspergillus</taxon>
    </lineage>
</organism>
<sequence length="1804" mass="203627">MATDDGDPLDWTLDEVVDFLCHNPQTPWSNSVVRNRPDPVAFEAVLRDNFITGEVLLHDVDLKVLQEDLGIKAFGHRSSVARAIQYLRRRSIKYQSTQEKPKLRSEDSRDVSPAPSYLDQMSISHVGTPQREFPNPRMMTPPVSGLGASRGKHAEHSLATRRESFDSRKRNEVTTDADSENRVQESVVVVDGEGRKRRRIQPLLQGQEVTHKKDTSKLEDEWEAKEWYMGPHKVQSAQLFYPFSSEDNDQTFVMLGPKFPTAQRLFVNKSLNYFHKQHPIKLPCEKGKKQWAVIPYRARNEETRRYFTLYTSRNGKVIVSQENTDKWPLLRKSQDQGEGLSPSDPFAYLLQKYPIEKDVPDEACPVYGESGSEGDYDEDTWQEIDDEQRDTERGKPAKLSPSEVETAIKEFVAEYENKWHEIKKPKEEQGAWKLWSRARCSRSTNQQIKFFTKEIELQERRLKKVQETIHGNEYYAISELKFLCQSMEHSVFNITKQRWRISVLEQDKCPPKVETPQEQRPKPKPKSRIDDEESLSSEDSDVHHDEPLDDFIDDSEMQHVQGEEFDRTDTDMQDLEDERPGRNPFRTQSPVRLSSSSSDDDIISPSGKRRKSKARKRNPLSLRSSLSPDVPAKEQKPEPKTDLIDLTMDTPSPADDLTIETPPLNPVVPNKSHPISANVALKSERSSISPGPTLSQRISVEIPTFQQSSTKPANNDLPDVNDFAALAKLSWTRIEERSDRGRLLAKLIGGLPDGERATMADHIPTYGVKRLKHHIRDALNALTKSEKQIPGFAPFKNQLVMRTASLYISYVNCVHLSQEGISRHQIVEAQMSLSGFTSFFEVLCKHLAAYYDWKHNEETPKNNSPHKKRKREVKESQHTKLNQVSAQERVHNQEKQREKLQKTWENMGISNDDPRHQVVSFGDPAIYLPSHIGSRVKPHQLRGVQFMWRELIEDKNQQGCLLAHTMGLGKTMQVISLLSTVAAAAASDDIRIRKQIPEHLHRSQTLVLCPSSLIDNWLEEFQMWTPMKPNLLGPMRKITATLKLEKRLEKVEDWNKEGGILIMSYDIFRTWILNKETKARGRPFLDQESDQDAVQGQAKGWKCLSDEQHEHVKKWLLDGPSIIVADEAHKMKNVNTGIAQAAVQFRSKSRIALTGSPLANNLTDYYTMVSWIAEGYLGEYKEFNANYVEPIEEGLYADSTHSERRKSLVKLQVLKEILEPKVNRADISALAGDLPPKVEFVITIPLTKLQKEAYNLYVNTVYGEVGDVGNPKLWSWLAILGLCCNHPKCFWDKLNNPTNEAPKQGQDALPGEESIDQVGLPDSESLVSRQRPLFTAVPDLKALDLSYRTLMLNKIVAESVKTGDKVLIFSHSLPTLDYIEDVLKRSNLKYCRLDGRTSTGSRQTATKAFNKPGPEQIYIISTRAGGLGLNIPGANRVIIFDFQFNPVWEEQAVGRVYRLGQRKPVFVYRFISGGTFEEKIFGKAIFKSHLANRVVDKKNPVRWANKSVGEYLKPAGSVPQKDLTEFMGKDPLVLDKIIESDNGPEKIIRNITLTETLQREDNDNLTEEEKQGVQMHLSDERLRRTDPRVYQALMMERAAAAQAEQAALLAASAQVQANQLNPYYMDQRGTTHSSLSHHPHPPQLSHNVGPRPLPPDTSISRPAPAPPANNSGHPFPVPSSHAHPSTSGNTTTSTTTSTAGSAPQKCPSPPSKPSVNTPSVTAPAPRQRPPPSNTDTSQSLNPASAASNQPGRNKEAASTGSDTMSIDEDDSGDEQTFESPPEERPAAGNNAKSTKAKKTNCNTQ</sequence>
<dbReference type="STRING" id="573508.A0A1E3BND9"/>
<dbReference type="InterPro" id="IPR027417">
    <property type="entry name" value="P-loop_NTPase"/>
</dbReference>
<dbReference type="GO" id="GO:0016887">
    <property type="term" value="F:ATP hydrolysis activity"/>
    <property type="evidence" value="ECO:0007669"/>
    <property type="project" value="InterPro"/>
</dbReference>
<feature type="compositionally biased region" description="Polar residues" evidence="9">
    <location>
        <begin position="1733"/>
        <end position="1764"/>
    </location>
</feature>
<evidence type="ECO:0000256" key="1">
    <source>
        <dbReference type="ARBA" id="ARBA00004123"/>
    </source>
</evidence>
<feature type="compositionally biased region" description="Acidic residues" evidence="9">
    <location>
        <begin position="1765"/>
        <end position="1776"/>
    </location>
</feature>
<dbReference type="SUPFAM" id="SSF52540">
    <property type="entry name" value="P-loop containing nucleoside triphosphate hydrolases"/>
    <property type="match status" value="2"/>
</dbReference>
<evidence type="ECO:0000256" key="9">
    <source>
        <dbReference type="SAM" id="MobiDB-lite"/>
    </source>
</evidence>
<keyword evidence="14" id="KW-1185">Reference proteome</keyword>
<dbReference type="InterPro" id="IPR038718">
    <property type="entry name" value="SNF2-like_sf"/>
</dbReference>
<feature type="compositionally biased region" description="Low complexity" evidence="9">
    <location>
        <begin position="1786"/>
        <end position="1804"/>
    </location>
</feature>
<feature type="compositionally biased region" description="Basic and acidic residues" evidence="9">
    <location>
        <begin position="561"/>
        <end position="570"/>
    </location>
</feature>
<name>A0A1E3BND9_ASPCR</name>
<keyword evidence="3" id="KW-0547">Nucleotide-binding</keyword>
<proteinExistence type="inferred from homology"/>
<dbReference type="Gene3D" id="3.40.50.10810">
    <property type="entry name" value="Tandem AAA-ATPase domain"/>
    <property type="match status" value="1"/>
</dbReference>
<feature type="compositionally biased region" description="Basic and acidic residues" evidence="9">
    <location>
        <begin position="631"/>
        <end position="643"/>
    </location>
</feature>
<evidence type="ECO:0000256" key="6">
    <source>
        <dbReference type="ARBA" id="ARBA00022840"/>
    </source>
</evidence>
<feature type="region of interest" description="Disordered" evidence="9">
    <location>
        <begin position="1625"/>
        <end position="1804"/>
    </location>
</feature>
<dbReference type="CDD" id="cd18793">
    <property type="entry name" value="SF2_C_SNF"/>
    <property type="match status" value="1"/>
</dbReference>
<feature type="region of interest" description="Disordered" evidence="9">
    <location>
        <begin position="856"/>
        <end position="894"/>
    </location>
</feature>
<dbReference type="Gene3D" id="1.10.150.50">
    <property type="entry name" value="Transcription Factor, Ets-1"/>
    <property type="match status" value="1"/>
</dbReference>
<evidence type="ECO:0000256" key="4">
    <source>
        <dbReference type="ARBA" id="ARBA00022801"/>
    </source>
</evidence>
<dbReference type="PROSITE" id="PS50105">
    <property type="entry name" value="SAM_DOMAIN"/>
    <property type="match status" value="1"/>
</dbReference>
<dbReference type="SUPFAM" id="SSF47769">
    <property type="entry name" value="SAM/Pointed domain"/>
    <property type="match status" value="1"/>
</dbReference>
<dbReference type="Pfam" id="PF24580">
    <property type="entry name" value="DUF7607"/>
    <property type="match status" value="1"/>
</dbReference>
<dbReference type="OrthoDB" id="2020972at2759"/>
<dbReference type="InterPro" id="IPR049730">
    <property type="entry name" value="SNF2/RAD54-like_C"/>
</dbReference>
<dbReference type="InterPro" id="IPR044574">
    <property type="entry name" value="ARIP4-like"/>
</dbReference>
<evidence type="ECO:0000256" key="8">
    <source>
        <dbReference type="ARBA" id="ARBA00023242"/>
    </source>
</evidence>
<evidence type="ECO:0000256" key="7">
    <source>
        <dbReference type="ARBA" id="ARBA00023125"/>
    </source>
</evidence>
<dbReference type="SMART" id="SM00487">
    <property type="entry name" value="DEXDc"/>
    <property type="match status" value="1"/>
</dbReference>
<dbReference type="InterPro" id="IPR014001">
    <property type="entry name" value="Helicase_ATP-bd"/>
</dbReference>
<dbReference type="InterPro" id="IPR056026">
    <property type="entry name" value="DUF7607"/>
</dbReference>
<dbReference type="InterPro" id="IPR013761">
    <property type="entry name" value="SAM/pointed_sf"/>
</dbReference>
<keyword evidence="7" id="KW-0238">DNA-binding</keyword>
<dbReference type="InterPro" id="IPR000330">
    <property type="entry name" value="SNF2_N"/>
</dbReference>
<evidence type="ECO:0000259" key="12">
    <source>
        <dbReference type="PROSITE" id="PS51194"/>
    </source>
</evidence>
<evidence type="ECO:0008006" key="15">
    <source>
        <dbReference type="Google" id="ProtNLM"/>
    </source>
</evidence>
<dbReference type="EMBL" id="JXNT01000002">
    <property type="protein sequence ID" value="ODM22311.1"/>
    <property type="molecule type" value="Genomic_DNA"/>
</dbReference>